<dbReference type="AlphaFoldDB" id="A0A9E4K3K7"/>
<evidence type="ECO:0000313" key="2">
    <source>
        <dbReference type="EMBL" id="MCG7938409.1"/>
    </source>
</evidence>
<evidence type="ECO:0000259" key="1">
    <source>
        <dbReference type="Pfam" id="PF12762"/>
    </source>
</evidence>
<feature type="domain" description="ISXO2-like transposase" evidence="1">
    <location>
        <begin position="5"/>
        <end position="81"/>
    </location>
</feature>
<comment type="caution">
    <text evidence="2">The sequence shown here is derived from an EMBL/GenBank/DDBJ whole genome shotgun (WGS) entry which is preliminary data.</text>
</comment>
<protein>
    <submittedName>
        <fullName evidence="2">Transposase</fullName>
    </submittedName>
</protein>
<dbReference type="InterPro" id="IPR024445">
    <property type="entry name" value="Tnp_ISXO2-like"/>
</dbReference>
<sequence length="97" mass="11078">MGGEKPGKRGRDSRNKIPFEAAIEMRQDGRPLKIHLCRIRGFRSTEITRYAKARLVSGSTVYSDGLYCFKAVTDTEHEHIALFMDGGRKSVRLFIFK</sequence>
<organism evidence="2 3">
    <name type="scientific">Candidatus Thiodiazotropha lotti</name>
    <dbReference type="NCBI Taxonomy" id="2792787"/>
    <lineage>
        <taxon>Bacteria</taxon>
        <taxon>Pseudomonadati</taxon>
        <taxon>Pseudomonadota</taxon>
        <taxon>Gammaproteobacteria</taxon>
        <taxon>Chromatiales</taxon>
        <taxon>Sedimenticolaceae</taxon>
        <taxon>Candidatus Thiodiazotropha</taxon>
    </lineage>
</organism>
<accession>A0A9E4K3K7</accession>
<dbReference type="Proteomes" id="UP000886687">
    <property type="component" value="Unassembled WGS sequence"/>
</dbReference>
<dbReference type="EMBL" id="JAEPDI010000003">
    <property type="protein sequence ID" value="MCG7938409.1"/>
    <property type="molecule type" value="Genomic_DNA"/>
</dbReference>
<evidence type="ECO:0000313" key="3">
    <source>
        <dbReference type="Proteomes" id="UP000886687"/>
    </source>
</evidence>
<dbReference type="Pfam" id="PF12762">
    <property type="entry name" value="DDE_Tnp_IS1595"/>
    <property type="match status" value="1"/>
</dbReference>
<gene>
    <name evidence="2" type="ORF">JAZ04_06065</name>
</gene>
<reference evidence="2" key="1">
    <citation type="journal article" date="2021" name="Proc. Natl. Acad. Sci. U.S.A.">
        <title>Global biogeography of chemosynthetic symbionts reveals both localized and globally distributed symbiont groups. .</title>
        <authorList>
            <person name="Osvatic J.T."/>
            <person name="Wilkins L.G.E."/>
            <person name="Leibrecht L."/>
            <person name="Leray M."/>
            <person name="Zauner S."/>
            <person name="Polzin J."/>
            <person name="Camacho Y."/>
            <person name="Gros O."/>
            <person name="van Gils J.A."/>
            <person name="Eisen J.A."/>
            <person name="Petersen J.M."/>
            <person name="Yuen B."/>
        </authorList>
    </citation>
    <scope>NUCLEOTIDE SEQUENCE</scope>
    <source>
        <strain evidence="2">MAGL173</strain>
    </source>
</reference>
<name>A0A9E4K3K7_9GAMM</name>
<proteinExistence type="predicted"/>